<evidence type="ECO:0000313" key="5">
    <source>
        <dbReference type="Proteomes" id="UP000278542"/>
    </source>
</evidence>
<dbReference type="NCBIfam" id="TIGR03391">
    <property type="entry name" value="FeS_syn_CsdE"/>
    <property type="match status" value="1"/>
</dbReference>
<dbReference type="InterPro" id="IPR017763">
    <property type="entry name" value="Cysteine_desulfurase_CsdE"/>
</dbReference>
<dbReference type="OrthoDB" id="9799320at2"/>
<evidence type="ECO:0000313" key="4">
    <source>
        <dbReference type="EMBL" id="RKS84537.1"/>
    </source>
</evidence>
<dbReference type="Gene3D" id="3.90.1010.10">
    <property type="match status" value="1"/>
</dbReference>
<dbReference type="PANTHER" id="PTHR43597">
    <property type="entry name" value="SULFUR ACCEPTOR PROTEIN CSDE"/>
    <property type="match status" value="1"/>
</dbReference>
<name>A0A495RAL8_9GAMM</name>
<comment type="similarity">
    <text evidence="1">Belongs to the SufE family.</text>
</comment>
<keyword evidence="5" id="KW-1185">Reference proteome</keyword>
<proteinExistence type="inferred from homology"/>
<comment type="caution">
    <text evidence="4">The sequence shown here is derived from an EMBL/GenBank/DDBJ whole genome shotgun (WGS) entry which is preliminary data.</text>
</comment>
<dbReference type="AlphaFoldDB" id="A0A495RAL8"/>
<protein>
    <submittedName>
        <fullName evidence="4">Cysteine desulfuration protein SufE</fullName>
    </submittedName>
</protein>
<dbReference type="PANTHER" id="PTHR43597:SF5">
    <property type="entry name" value="SUFE-LIKE PROTEIN 2, CHLOROPLASTIC"/>
    <property type="match status" value="1"/>
</dbReference>
<accession>A0A495RAL8</accession>
<evidence type="ECO:0000256" key="1">
    <source>
        <dbReference type="ARBA" id="ARBA00010282"/>
    </source>
</evidence>
<feature type="domain" description="Fe-S metabolism associated" evidence="3">
    <location>
        <begin position="13"/>
        <end position="131"/>
    </location>
</feature>
<organism evidence="4 5">
    <name type="scientific">Orbus hercynius</name>
    <dbReference type="NCBI Taxonomy" id="593135"/>
    <lineage>
        <taxon>Bacteria</taxon>
        <taxon>Pseudomonadati</taxon>
        <taxon>Pseudomonadota</taxon>
        <taxon>Gammaproteobacteria</taxon>
        <taxon>Orbales</taxon>
        <taxon>Orbaceae</taxon>
        <taxon>Orbus</taxon>
    </lineage>
</organism>
<dbReference type="RefSeq" id="WP_121145883.1">
    <property type="nucleotide sequence ID" value="NZ_RBWY01000005.1"/>
</dbReference>
<gene>
    <name evidence="4" type="ORF">DES39_2096</name>
</gene>
<dbReference type="Proteomes" id="UP000278542">
    <property type="component" value="Unassembled WGS sequence"/>
</dbReference>
<evidence type="ECO:0000259" key="3">
    <source>
        <dbReference type="Pfam" id="PF02657"/>
    </source>
</evidence>
<dbReference type="InterPro" id="IPR003808">
    <property type="entry name" value="Fe-S_metab-assoc_dom"/>
</dbReference>
<evidence type="ECO:0000256" key="2">
    <source>
        <dbReference type="PIRSR" id="PIRSR617763-1"/>
    </source>
</evidence>
<dbReference type="SUPFAM" id="SSF82649">
    <property type="entry name" value="SufE/NifU"/>
    <property type="match status" value="1"/>
</dbReference>
<feature type="active site" description="Cysteine persulfide intermediate" evidence="2">
    <location>
        <position position="51"/>
    </location>
</feature>
<reference evidence="4 5" key="1">
    <citation type="submission" date="2018-10" db="EMBL/GenBank/DDBJ databases">
        <title>Genomic Encyclopedia of Type Strains, Phase IV (KMG-IV): sequencing the most valuable type-strain genomes for metagenomic binning, comparative biology and taxonomic classification.</title>
        <authorList>
            <person name="Goeker M."/>
        </authorList>
    </citation>
    <scope>NUCLEOTIDE SEQUENCE [LARGE SCALE GENOMIC DNA]</scope>
    <source>
        <strain evidence="4 5">DSM 22228</strain>
    </source>
</reference>
<dbReference type="Pfam" id="PF02657">
    <property type="entry name" value="SufE"/>
    <property type="match status" value="1"/>
</dbReference>
<dbReference type="EMBL" id="RBWY01000005">
    <property type="protein sequence ID" value="RKS84537.1"/>
    <property type="molecule type" value="Genomic_DNA"/>
</dbReference>
<sequence length="142" mass="16308">MTTLITEVQLMALFQPLTNWQDRYRQIIQLSKMLPDFPAHLRTTDNQIEGCENRVWLAYQQNQQHIFTFLGDSEGRIVKGLLTILLILANHKTATQIAETDFLANLKQLKIIDELSDSRQLGLTNIIKRIKFIAQTAPAHHG</sequence>